<comment type="caution">
    <text evidence="2">The sequence shown here is derived from an EMBL/GenBank/DDBJ whole genome shotgun (WGS) entry which is preliminary data.</text>
</comment>
<sequence length="445" mass="48611">MLTLLPADVLITLLHLAHFDLNDLVALSQTCHIFYALVHEFGWAEYHRRNPRPSDSLAKARAKWTPVVRIKYDISVDNSWAQFQFVARPLSSAWPYKEQPVIATNSSRLVVAAGISLHSYTFGESTGCDSPPIVFEGSCSLGAHRDRSNYITALAFISDQILCLGFQDGTCERIVINGPSKRKTLRIQRGSRQQLHYPDSCESLSYSRVATESPSSSVIDLQVRSWCSHLCMESTSPYAAFGTSSATPLTIHEITNDRVSPLPTAVLHQTEHAPGSAVYGISRGPPSSPWGASPWAVVSGWYNGTVSIHDLRSSSRGASIDPALPAPLNAVLNLRDPWSLEPIYSVSCGGGSGSHVAAGSARHSLVSLWDVRSPIKRALSLHAPFNDPSPVYDVILESSRLFGVTQSRPFVLDFGPGLSTNTFPPLGNLNEKLDYYVTQYLHPPS</sequence>
<reference evidence="2" key="1">
    <citation type="submission" date="2023-03" db="EMBL/GenBank/DDBJ databases">
        <title>Massive genome expansion in bonnet fungi (Mycena s.s.) driven by repeated elements and novel gene families across ecological guilds.</title>
        <authorList>
            <consortium name="Lawrence Berkeley National Laboratory"/>
            <person name="Harder C.B."/>
            <person name="Miyauchi S."/>
            <person name="Viragh M."/>
            <person name="Kuo A."/>
            <person name="Thoen E."/>
            <person name="Andreopoulos B."/>
            <person name="Lu D."/>
            <person name="Skrede I."/>
            <person name="Drula E."/>
            <person name="Henrissat B."/>
            <person name="Morin E."/>
            <person name="Kohler A."/>
            <person name="Barry K."/>
            <person name="LaButti K."/>
            <person name="Morin E."/>
            <person name="Salamov A."/>
            <person name="Lipzen A."/>
            <person name="Mereny Z."/>
            <person name="Hegedus B."/>
            <person name="Baldrian P."/>
            <person name="Stursova M."/>
            <person name="Weitz H."/>
            <person name="Taylor A."/>
            <person name="Grigoriev I.V."/>
            <person name="Nagy L.G."/>
            <person name="Martin F."/>
            <person name="Kauserud H."/>
        </authorList>
    </citation>
    <scope>NUCLEOTIDE SEQUENCE</scope>
    <source>
        <strain evidence="2">9284</strain>
    </source>
</reference>
<dbReference type="Proteomes" id="UP001221142">
    <property type="component" value="Unassembled WGS sequence"/>
</dbReference>
<organism evidence="2 3">
    <name type="scientific">Roridomyces roridus</name>
    <dbReference type="NCBI Taxonomy" id="1738132"/>
    <lineage>
        <taxon>Eukaryota</taxon>
        <taxon>Fungi</taxon>
        <taxon>Dikarya</taxon>
        <taxon>Basidiomycota</taxon>
        <taxon>Agaricomycotina</taxon>
        <taxon>Agaricomycetes</taxon>
        <taxon>Agaricomycetidae</taxon>
        <taxon>Agaricales</taxon>
        <taxon>Marasmiineae</taxon>
        <taxon>Mycenaceae</taxon>
        <taxon>Roridomyces</taxon>
    </lineage>
</organism>
<feature type="chain" id="PRO_5042009200" description="F-box domain-containing protein" evidence="1">
    <location>
        <begin position="20"/>
        <end position="445"/>
    </location>
</feature>
<dbReference type="InterPro" id="IPR015943">
    <property type="entry name" value="WD40/YVTN_repeat-like_dom_sf"/>
</dbReference>
<evidence type="ECO:0000313" key="2">
    <source>
        <dbReference type="EMBL" id="KAJ7644235.1"/>
    </source>
</evidence>
<accession>A0AAD7FUN6</accession>
<keyword evidence="3" id="KW-1185">Reference proteome</keyword>
<dbReference type="Gene3D" id="2.130.10.10">
    <property type="entry name" value="YVTN repeat-like/Quinoprotein amine dehydrogenase"/>
    <property type="match status" value="1"/>
</dbReference>
<evidence type="ECO:0000313" key="3">
    <source>
        <dbReference type="Proteomes" id="UP001221142"/>
    </source>
</evidence>
<dbReference type="CDD" id="cd09917">
    <property type="entry name" value="F-box_SF"/>
    <property type="match status" value="1"/>
</dbReference>
<dbReference type="AlphaFoldDB" id="A0AAD7FUN6"/>
<dbReference type="InterPro" id="IPR036322">
    <property type="entry name" value="WD40_repeat_dom_sf"/>
</dbReference>
<gene>
    <name evidence="2" type="ORF">FB45DRAFT_975799</name>
</gene>
<feature type="signal peptide" evidence="1">
    <location>
        <begin position="1"/>
        <end position="19"/>
    </location>
</feature>
<evidence type="ECO:0008006" key="4">
    <source>
        <dbReference type="Google" id="ProtNLM"/>
    </source>
</evidence>
<dbReference type="SUPFAM" id="SSF50978">
    <property type="entry name" value="WD40 repeat-like"/>
    <property type="match status" value="1"/>
</dbReference>
<keyword evidence="1" id="KW-0732">Signal</keyword>
<protein>
    <recommendedName>
        <fullName evidence="4">F-box domain-containing protein</fullName>
    </recommendedName>
</protein>
<evidence type="ECO:0000256" key="1">
    <source>
        <dbReference type="SAM" id="SignalP"/>
    </source>
</evidence>
<dbReference type="EMBL" id="JARKIF010000003">
    <property type="protein sequence ID" value="KAJ7644235.1"/>
    <property type="molecule type" value="Genomic_DNA"/>
</dbReference>
<name>A0AAD7FUN6_9AGAR</name>
<proteinExistence type="predicted"/>